<dbReference type="AlphaFoldDB" id="A0AAQ3XEU0"/>
<reference evidence="3 4" key="1">
    <citation type="submission" date="2024-02" db="EMBL/GenBank/DDBJ databases">
        <title>High-quality chromosome-scale genome assembly of Pensacola bahiagrass (Paspalum notatum Flugge var. saurae).</title>
        <authorList>
            <person name="Vega J.M."/>
            <person name="Podio M."/>
            <person name="Orjuela J."/>
            <person name="Siena L.A."/>
            <person name="Pessino S.C."/>
            <person name="Combes M.C."/>
            <person name="Mariac C."/>
            <person name="Albertini E."/>
            <person name="Pupilli F."/>
            <person name="Ortiz J.P.A."/>
            <person name="Leblanc O."/>
        </authorList>
    </citation>
    <scope>NUCLEOTIDE SEQUENCE [LARGE SCALE GENOMIC DNA]</scope>
    <source>
        <strain evidence="3">R1</strain>
        <tissue evidence="3">Leaf</tissue>
    </source>
</reference>
<keyword evidence="4" id="KW-1185">Reference proteome</keyword>
<feature type="region of interest" description="Disordered" evidence="1">
    <location>
        <begin position="722"/>
        <end position="772"/>
    </location>
</feature>
<feature type="compositionally biased region" description="Basic residues" evidence="1">
    <location>
        <begin position="754"/>
        <end position="772"/>
    </location>
</feature>
<dbReference type="EMBL" id="CP144754">
    <property type="protein sequence ID" value="WVZ96388.1"/>
    <property type="molecule type" value="Genomic_DNA"/>
</dbReference>
<protein>
    <recommendedName>
        <fullName evidence="2">Aminotransferase-like plant mobile domain-containing protein</fullName>
    </recommendedName>
</protein>
<feature type="region of interest" description="Disordered" evidence="1">
    <location>
        <begin position="644"/>
        <end position="696"/>
    </location>
</feature>
<dbReference type="InterPro" id="IPR044824">
    <property type="entry name" value="MAIN-like"/>
</dbReference>
<dbReference type="PANTHER" id="PTHR46033">
    <property type="entry name" value="PROTEIN MAIN-LIKE 2"/>
    <property type="match status" value="1"/>
</dbReference>
<dbReference type="InterPro" id="IPR019557">
    <property type="entry name" value="AminoTfrase-like_pln_mobile"/>
</dbReference>
<evidence type="ECO:0000313" key="3">
    <source>
        <dbReference type="EMBL" id="WVZ96388.1"/>
    </source>
</evidence>
<proteinExistence type="predicted"/>
<dbReference type="Pfam" id="PF10536">
    <property type="entry name" value="PMD"/>
    <property type="match status" value="1"/>
</dbReference>
<accession>A0AAQ3XEU0</accession>
<feature type="compositionally biased region" description="Pro residues" evidence="1">
    <location>
        <begin position="596"/>
        <end position="610"/>
    </location>
</feature>
<name>A0AAQ3XEU0_PASNO</name>
<dbReference type="GO" id="GO:0010073">
    <property type="term" value="P:meristem maintenance"/>
    <property type="evidence" value="ECO:0007669"/>
    <property type="project" value="InterPro"/>
</dbReference>
<feature type="region of interest" description="Disordered" evidence="1">
    <location>
        <begin position="596"/>
        <end position="616"/>
    </location>
</feature>
<sequence length="772" mass="87275">MVVLSRAMAAAEAYVTPELLDPKTDKKHRSYFNAVLGNELGQVRARVPIETMTLDHRWLPRLVCGSSTSSIDAKLYATNSFVSRLSAARLLGVARLVEGEGPLRFNYDYSLLAALVDRWRPETHTFHLTVGEMAPTLQDVSYLLGLPLRGEAMGPTDVGANWRDDLVARFGVVQRHETSPQYRDIPQQQKGGPPKWWIQQFTASRIRDGATEYEVARHLEAYVMWLMGYVLFCSTSGNVVPKHYLAYARHVADAPMEEVARFSWGSAVLAATYRGLCMTCMKSSAVEPMFVGCPLLLQLWAHERFQIGRPLIDPEPYTNFPRDDIDGPTMGAFWCNRRPSYAHIQTRRSYPDFVGQFDVLHDDELRWLPYSQEALVARAPYGLSSFCERDAEYWRTHTPHVFDIYVEEHAVHRVLRQFDLYQERLLPQRLVPAHAHRFTRQGQTIGQVWAPRLQEFVGMWATALETIIMEGRPHDDAAWGQYLRWYLERTRVRVLPTYNELPRHTPAITDMYPSARDQGASLANSVRLSLTSNSLFFMQHDVVRQIHADVVSYRQRTAAMTTNDHNAAYDKIVALCTRLMRSLSCRNDDVAVPPPRPIAPQQPFAPPPPMFGAAGTTAPRPRLVPVYEQTPPCMYQGLGTQYETHVGSSSRRPQYYQDTAGPSGHGSRWGLDSTWTPDASGSRGSGVAPHSPGGDAEQMAHMFFMNRPVPDVMGSSQLQDAPIHTTQPSHEPAAEQTLPQDRRTIRAPDPFSHGSRHTHAAVRAARRAKRRR</sequence>
<feature type="domain" description="Aminotransferase-like plant mobile" evidence="2">
    <location>
        <begin position="106"/>
        <end position="486"/>
    </location>
</feature>
<evidence type="ECO:0000259" key="2">
    <source>
        <dbReference type="Pfam" id="PF10536"/>
    </source>
</evidence>
<organism evidence="3 4">
    <name type="scientific">Paspalum notatum var. saurae</name>
    <dbReference type="NCBI Taxonomy" id="547442"/>
    <lineage>
        <taxon>Eukaryota</taxon>
        <taxon>Viridiplantae</taxon>
        <taxon>Streptophyta</taxon>
        <taxon>Embryophyta</taxon>
        <taxon>Tracheophyta</taxon>
        <taxon>Spermatophyta</taxon>
        <taxon>Magnoliopsida</taxon>
        <taxon>Liliopsida</taxon>
        <taxon>Poales</taxon>
        <taxon>Poaceae</taxon>
        <taxon>PACMAD clade</taxon>
        <taxon>Panicoideae</taxon>
        <taxon>Andropogonodae</taxon>
        <taxon>Paspaleae</taxon>
        <taxon>Paspalinae</taxon>
        <taxon>Paspalum</taxon>
    </lineage>
</organism>
<gene>
    <name evidence="3" type="ORF">U9M48_042033</name>
</gene>
<evidence type="ECO:0000256" key="1">
    <source>
        <dbReference type="SAM" id="MobiDB-lite"/>
    </source>
</evidence>
<evidence type="ECO:0000313" key="4">
    <source>
        <dbReference type="Proteomes" id="UP001341281"/>
    </source>
</evidence>
<dbReference type="Proteomes" id="UP001341281">
    <property type="component" value="Chromosome 10"/>
</dbReference>
<dbReference type="PANTHER" id="PTHR46033:SF78">
    <property type="entry name" value="OS06G0232700 PROTEIN"/>
    <property type="match status" value="1"/>
</dbReference>